<dbReference type="Proteomes" id="UP000772434">
    <property type="component" value="Unassembled WGS sequence"/>
</dbReference>
<organism evidence="1 2">
    <name type="scientific">Rhodocollybia butyracea</name>
    <dbReference type="NCBI Taxonomy" id="206335"/>
    <lineage>
        <taxon>Eukaryota</taxon>
        <taxon>Fungi</taxon>
        <taxon>Dikarya</taxon>
        <taxon>Basidiomycota</taxon>
        <taxon>Agaricomycotina</taxon>
        <taxon>Agaricomycetes</taxon>
        <taxon>Agaricomycetidae</taxon>
        <taxon>Agaricales</taxon>
        <taxon>Marasmiineae</taxon>
        <taxon>Omphalotaceae</taxon>
        <taxon>Rhodocollybia</taxon>
    </lineage>
</organism>
<keyword evidence="2" id="KW-1185">Reference proteome</keyword>
<dbReference type="EMBL" id="JADNRY010000056">
    <property type="protein sequence ID" value="KAF9068927.1"/>
    <property type="molecule type" value="Genomic_DNA"/>
</dbReference>
<protein>
    <submittedName>
        <fullName evidence="1">Uncharacterized protein</fullName>
    </submittedName>
</protein>
<sequence>MVTLGQPQRQEFNRIFPALPNSVMPRGTLAVLNPQYNPIYTGHWIRDFIFHQKVMLDYGDKKKQAKEIARLTQMLLAHVLPKVEVFDITGVMYDPEVYEFHPPHPAIGMTPETKDVSFEFWQKEAFPT</sequence>
<reference evidence="1" key="1">
    <citation type="submission" date="2020-11" db="EMBL/GenBank/DDBJ databases">
        <authorList>
            <consortium name="DOE Joint Genome Institute"/>
            <person name="Ahrendt S."/>
            <person name="Riley R."/>
            <person name="Andreopoulos W."/>
            <person name="Labutti K."/>
            <person name="Pangilinan J."/>
            <person name="Ruiz-Duenas F.J."/>
            <person name="Barrasa J.M."/>
            <person name="Sanchez-Garcia M."/>
            <person name="Camarero S."/>
            <person name="Miyauchi S."/>
            <person name="Serrano A."/>
            <person name="Linde D."/>
            <person name="Babiker R."/>
            <person name="Drula E."/>
            <person name="Ayuso-Fernandez I."/>
            <person name="Pacheco R."/>
            <person name="Padilla G."/>
            <person name="Ferreira P."/>
            <person name="Barriuso J."/>
            <person name="Kellner H."/>
            <person name="Castanera R."/>
            <person name="Alfaro M."/>
            <person name="Ramirez L."/>
            <person name="Pisabarro A.G."/>
            <person name="Kuo A."/>
            <person name="Tritt A."/>
            <person name="Lipzen A."/>
            <person name="He G."/>
            <person name="Yan M."/>
            <person name="Ng V."/>
            <person name="Cullen D."/>
            <person name="Martin F."/>
            <person name="Rosso M.-N."/>
            <person name="Henrissat B."/>
            <person name="Hibbett D."/>
            <person name="Martinez A.T."/>
            <person name="Grigoriev I.V."/>
        </authorList>
    </citation>
    <scope>NUCLEOTIDE SEQUENCE</scope>
    <source>
        <strain evidence="1">AH 40177</strain>
    </source>
</reference>
<gene>
    <name evidence="1" type="ORF">BDP27DRAFT_1363819</name>
</gene>
<evidence type="ECO:0000313" key="1">
    <source>
        <dbReference type="EMBL" id="KAF9068927.1"/>
    </source>
</evidence>
<name>A0A9P5U7J8_9AGAR</name>
<accession>A0A9P5U7J8</accession>
<evidence type="ECO:0000313" key="2">
    <source>
        <dbReference type="Proteomes" id="UP000772434"/>
    </source>
</evidence>
<comment type="caution">
    <text evidence="1">The sequence shown here is derived from an EMBL/GenBank/DDBJ whole genome shotgun (WGS) entry which is preliminary data.</text>
</comment>
<dbReference type="AlphaFoldDB" id="A0A9P5U7J8"/>
<proteinExistence type="predicted"/>